<evidence type="ECO:0000256" key="13">
    <source>
        <dbReference type="PIRNR" id="PIRNR004930"/>
    </source>
</evidence>
<evidence type="ECO:0000313" key="16">
    <source>
        <dbReference type="EMBL" id="RIJ46578.1"/>
    </source>
</evidence>
<dbReference type="InterPro" id="IPR038385">
    <property type="entry name" value="Sua5/YwlC_C"/>
</dbReference>
<dbReference type="PROSITE" id="PS51163">
    <property type="entry name" value="YRDC"/>
    <property type="match status" value="1"/>
</dbReference>
<dbReference type="EC" id="2.7.7.87" evidence="3 13"/>
<dbReference type="PIRSF" id="PIRSF004930">
    <property type="entry name" value="Tln_factor_SUA5"/>
    <property type="match status" value="1"/>
</dbReference>
<dbReference type="FunFam" id="3.90.870.10:FF:000009">
    <property type="entry name" value="Threonylcarbamoyl-AMP synthase, putative"/>
    <property type="match status" value="1"/>
</dbReference>
<evidence type="ECO:0000256" key="8">
    <source>
        <dbReference type="ARBA" id="ARBA00022695"/>
    </source>
</evidence>
<dbReference type="GO" id="GO:0061710">
    <property type="term" value="F:L-threonylcarbamoyladenylate synthase"/>
    <property type="evidence" value="ECO:0007669"/>
    <property type="project" value="UniProtKB-EC"/>
</dbReference>
<feature type="binding site" evidence="14">
    <location>
        <position position="170"/>
    </location>
    <ligand>
        <name>L-threonine</name>
        <dbReference type="ChEBI" id="CHEBI:57926"/>
    </ligand>
</feature>
<dbReference type="GO" id="GO:0003725">
    <property type="term" value="F:double-stranded RNA binding"/>
    <property type="evidence" value="ECO:0007669"/>
    <property type="project" value="UniProtKB-UniRule"/>
</dbReference>
<comment type="function">
    <text evidence="13">Required for the formation of a threonylcarbamoyl group on adenosine at position 37 (t(6)A37) in tRNAs that read codons beginning with adenine.</text>
</comment>
<evidence type="ECO:0000256" key="1">
    <source>
        <dbReference type="ARBA" id="ARBA00004496"/>
    </source>
</evidence>
<dbReference type="InterPro" id="IPR006070">
    <property type="entry name" value="Sua5-like_dom"/>
</dbReference>
<dbReference type="NCBIfam" id="TIGR00057">
    <property type="entry name" value="L-threonylcarbamoyladenylate synthase"/>
    <property type="match status" value="1"/>
</dbReference>
<dbReference type="GO" id="GO:0000049">
    <property type="term" value="F:tRNA binding"/>
    <property type="evidence" value="ECO:0007669"/>
    <property type="project" value="TreeGrafter"/>
</dbReference>
<evidence type="ECO:0000256" key="6">
    <source>
        <dbReference type="ARBA" id="ARBA00022679"/>
    </source>
</evidence>
<comment type="caution">
    <text evidence="16">The sequence shown here is derived from an EMBL/GenBank/DDBJ whole genome shotgun (WGS) entry which is preliminary data.</text>
</comment>
<dbReference type="InterPro" id="IPR050156">
    <property type="entry name" value="TC-AMP_synthase_SUA5"/>
</dbReference>
<accession>A0A399STA8</accession>
<dbReference type="RefSeq" id="WP_119439386.1">
    <property type="nucleotide sequence ID" value="NZ_QWGR01000013.1"/>
</dbReference>
<feature type="binding site" evidence="14">
    <location>
        <position position="107"/>
    </location>
    <ligand>
        <name>ATP</name>
        <dbReference type="ChEBI" id="CHEBI:30616"/>
    </ligand>
</feature>
<organism evidence="16 17">
    <name type="scientific">Maribellus luteus</name>
    <dbReference type="NCBI Taxonomy" id="2305463"/>
    <lineage>
        <taxon>Bacteria</taxon>
        <taxon>Pseudomonadati</taxon>
        <taxon>Bacteroidota</taxon>
        <taxon>Bacteroidia</taxon>
        <taxon>Marinilabiliales</taxon>
        <taxon>Prolixibacteraceae</taxon>
        <taxon>Maribellus</taxon>
    </lineage>
</organism>
<dbReference type="SUPFAM" id="SSF55821">
    <property type="entry name" value="YrdC/RibB"/>
    <property type="match status" value="1"/>
</dbReference>
<gene>
    <name evidence="16" type="ORF">D1614_18065</name>
</gene>
<dbReference type="Gene3D" id="3.90.870.10">
    <property type="entry name" value="DHBP synthase"/>
    <property type="match status" value="1"/>
</dbReference>
<proteinExistence type="inferred from homology"/>
<keyword evidence="17" id="KW-1185">Reference proteome</keyword>
<dbReference type="Gene3D" id="3.40.50.11030">
    <property type="entry name" value="Threonylcarbamoyl-AMP synthase, C-terminal domain"/>
    <property type="match status" value="1"/>
</dbReference>
<feature type="binding site" evidence="14">
    <location>
        <position position="131"/>
    </location>
    <ligand>
        <name>L-threonine</name>
        <dbReference type="ChEBI" id="CHEBI:57926"/>
    </ligand>
</feature>
<dbReference type="AlphaFoldDB" id="A0A399STA8"/>
<dbReference type="InterPro" id="IPR017945">
    <property type="entry name" value="DHBP_synth_RibB-like_a/b_dom"/>
</dbReference>
<evidence type="ECO:0000256" key="2">
    <source>
        <dbReference type="ARBA" id="ARBA00007663"/>
    </source>
</evidence>
<evidence type="ECO:0000256" key="11">
    <source>
        <dbReference type="ARBA" id="ARBA00029774"/>
    </source>
</evidence>
<keyword evidence="6 13" id="KW-0808">Transferase</keyword>
<dbReference type="GO" id="GO:0005524">
    <property type="term" value="F:ATP binding"/>
    <property type="evidence" value="ECO:0007669"/>
    <property type="project" value="UniProtKB-UniRule"/>
</dbReference>
<evidence type="ECO:0000256" key="4">
    <source>
        <dbReference type="ARBA" id="ARBA00015492"/>
    </source>
</evidence>
<feature type="binding site" evidence="14">
    <location>
        <position position="184"/>
    </location>
    <ligand>
        <name>ATP</name>
        <dbReference type="ChEBI" id="CHEBI:30616"/>
    </ligand>
</feature>
<dbReference type="Proteomes" id="UP000265926">
    <property type="component" value="Unassembled WGS sequence"/>
</dbReference>
<keyword evidence="10 13" id="KW-0067">ATP-binding</keyword>
<dbReference type="GO" id="GO:0005737">
    <property type="term" value="C:cytoplasm"/>
    <property type="evidence" value="ECO:0007669"/>
    <property type="project" value="UniProtKB-SubCell"/>
</dbReference>
<comment type="similarity">
    <text evidence="2 13">Belongs to the SUA5 family.</text>
</comment>
<feature type="binding site" evidence="14">
    <location>
        <position position="57"/>
    </location>
    <ligand>
        <name>L-threonine</name>
        <dbReference type="ChEBI" id="CHEBI:57926"/>
    </ligand>
</feature>
<evidence type="ECO:0000256" key="9">
    <source>
        <dbReference type="ARBA" id="ARBA00022741"/>
    </source>
</evidence>
<feature type="binding site" evidence="14">
    <location>
        <position position="141"/>
    </location>
    <ligand>
        <name>ATP</name>
        <dbReference type="ChEBI" id="CHEBI:30616"/>
    </ligand>
</feature>
<dbReference type="Pfam" id="PF01300">
    <property type="entry name" value="Sua5_yciO_yrdC"/>
    <property type="match status" value="1"/>
</dbReference>
<dbReference type="GO" id="GO:0006450">
    <property type="term" value="P:regulation of translational fidelity"/>
    <property type="evidence" value="ECO:0007669"/>
    <property type="project" value="TreeGrafter"/>
</dbReference>
<protein>
    <recommendedName>
        <fullName evidence="4 13">Threonylcarbamoyl-AMP synthase</fullName>
        <shortName evidence="13">TC-AMP synthase</shortName>
        <ecNumber evidence="3 13">2.7.7.87</ecNumber>
    </recommendedName>
    <alternativeName>
        <fullName evidence="11 13">L-threonylcarbamoyladenylate synthase</fullName>
    </alternativeName>
</protein>
<name>A0A399STA8_9BACT</name>
<evidence type="ECO:0000256" key="10">
    <source>
        <dbReference type="ARBA" id="ARBA00022840"/>
    </source>
</evidence>
<keyword evidence="5 13" id="KW-0963">Cytoplasm</keyword>
<dbReference type="OrthoDB" id="9814580at2"/>
<dbReference type="PANTHER" id="PTHR17490">
    <property type="entry name" value="SUA5"/>
    <property type="match status" value="1"/>
</dbReference>
<evidence type="ECO:0000256" key="3">
    <source>
        <dbReference type="ARBA" id="ARBA00012584"/>
    </source>
</evidence>
<feature type="binding site" evidence="14">
    <location>
        <position position="221"/>
    </location>
    <ligand>
        <name>ATP</name>
        <dbReference type="ChEBI" id="CHEBI:30616"/>
    </ligand>
</feature>
<dbReference type="GO" id="GO:0008033">
    <property type="term" value="P:tRNA processing"/>
    <property type="evidence" value="ECO:0007669"/>
    <property type="project" value="UniProtKB-KW"/>
</dbReference>
<dbReference type="Pfam" id="PF03481">
    <property type="entry name" value="Sua5_C"/>
    <property type="match status" value="1"/>
</dbReference>
<comment type="subcellular location">
    <subcellularLocation>
        <location evidence="1 13">Cytoplasm</location>
    </subcellularLocation>
</comment>
<keyword evidence="8 13" id="KW-0548">Nucleotidyltransferase</keyword>
<feature type="binding site" evidence="14">
    <location>
        <position position="25"/>
    </location>
    <ligand>
        <name>L-threonine</name>
        <dbReference type="ChEBI" id="CHEBI:57926"/>
    </ligand>
</feature>
<feature type="binding site" evidence="14">
    <location>
        <position position="111"/>
    </location>
    <ligand>
        <name>L-threonine</name>
        <dbReference type="ChEBI" id="CHEBI:57926"/>
    </ligand>
</feature>
<evidence type="ECO:0000256" key="12">
    <source>
        <dbReference type="ARBA" id="ARBA00048366"/>
    </source>
</evidence>
<evidence type="ECO:0000256" key="14">
    <source>
        <dbReference type="PIRSR" id="PIRSR004930-1"/>
    </source>
</evidence>
<comment type="catalytic activity">
    <reaction evidence="12 13">
        <text>L-threonine + hydrogencarbonate + ATP = L-threonylcarbamoyladenylate + diphosphate + H2O</text>
        <dbReference type="Rhea" id="RHEA:36407"/>
        <dbReference type="ChEBI" id="CHEBI:15377"/>
        <dbReference type="ChEBI" id="CHEBI:17544"/>
        <dbReference type="ChEBI" id="CHEBI:30616"/>
        <dbReference type="ChEBI" id="CHEBI:33019"/>
        <dbReference type="ChEBI" id="CHEBI:57926"/>
        <dbReference type="ChEBI" id="CHEBI:73682"/>
        <dbReference type="EC" id="2.7.7.87"/>
    </reaction>
</comment>
<dbReference type="InterPro" id="IPR010923">
    <property type="entry name" value="T(6)A37_SUA5"/>
</dbReference>
<sequence>MTNNNMSKAAQIIQQGGLVAFPTETVYGLGANALDPYAVAKIFALKERPSFDPLIVHIASFDDLEQLTSGTGENVLRLAKHFWPGPLTIVLPKSDKVPDIVTSGLPTVGIRMPDNPTALELIRTSGCPIAAPSANKFGQLSPVSASHVKKQLPDVDYVLDGGATSVGIESTIVSIEGNTCQLLRPGFITQEDIEQAFPGTFVFNQSKPEKLVSPGLLKSHYSPKKPLYILSEAGKSLPEASGLILHSVANSAHTAGKVIYTSQTGNLVEVAANLFAALHTMEEDAHVKNIFIEPVVEKGLGMAIMDRVKKAAYQYNNHTN</sequence>
<feature type="binding site" evidence="14">
    <location>
        <position position="48"/>
    </location>
    <ligand>
        <name>ATP</name>
        <dbReference type="ChEBI" id="CHEBI:30616"/>
    </ligand>
</feature>
<dbReference type="InterPro" id="IPR005145">
    <property type="entry name" value="Sua5_C"/>
</dbReference>
<dbReference type="PANTHER" id="PTHR17490:SF16">
    <property type="entry name" value="THREONYLCARBAMOYL-AMP SYNTHASE"/>
    <property type="match status" value="1"/>
</dbReference>
<keyword evidence="7 13" id="KW-0819">tRNA processing</keyword>
<feature type="binding site" evidence="14">
    <location>
        <position position="133"/>
    </location>
    <ligand>
        <name>ATP</name>
        <dbReference type="ChEBI" id="CHEBI:30616"/>
    </ligand>
</feature>
<evidence type="ECO:0000256" key="7">
    <source>
        <dbReference type="ARBA" id="ARBA00022694"/>
    </source>
</evidence>
<evidence type="ECO:0000313" key="17">
    <source>
        <dbReference type="Proteomes" id="UP000265926"/>
    </source>
</evidence>
<evidence type="ECO:0000256" key="5">
    <source>
        <dbReference type="ARBA" id="ARBA00022490"/>
    </source>
</evidence>
<reference evidence="16 17" key="1">
    <citation type="submission" date="2018-08" db="EMBL/GenBank/DDBJ databases">
        <title>Pallidiluteibacterium maritimus gen. nov., sp. nov., isolated from coastal sediment.</title>
        <authorList>
            <person name="Zhou L.Y."/>
        </authorList>
    </citation>
    <scope>NUCLEOTIDE SEQUENCE [LARGE SCALE GENOMIC DNA]</scope>
    <source>
        <strain evidence="16 17">XSD2</strain>
    </source>
</reference>
<keyword evidence="9 13" id="KW-0547">Nucleotide-binding</keyword>
<dbReference type="EMBL" id="QWGR01000013">
    <property type="protein sequence ID" value="RIJ46578.1"/>
    <property type="molecule type" value="Genomic_DNA"/>
</dbReference>
<feature type="domain" description="YrdC-like" evidence="15">
    <location>
        <begin position="3"/>
        <end position="188"/>
    </location>
</feature>
<evidence type="ECO:0000259" key="15">
    <source>
        <dbReference type="PROSITE" id="PS51163"/>
    </source>
</evidence>